<protein>
    <submittedName>
        <fullName evidence="9">Iron chelate uptake ABC transporter family permease subunit</fullName>
    </submittedName>
</protein>
<feature type="transmembrane region" description="Helical" evidence="8">
    <location>
        <begin position="114"/>
        <end position="132"/>
    </location>
</feature>
<dbReference type="Pfam" id="PF01032">
    <property type="entry name" value="FecCD"/>
    <property type="match status" value="1"/>
</dbReference>
<feature type="transmembrane region" description="Helical" evidence="8">
    <location>
        <begin position="84"/>
        <end position="102"/>
    </location>
</feature>
<keyword evidence="4" id="KW-1003">Cell membrane</keyword>
<dbReference type="KEGG" id="cliz:G7Y31_08395"/>
<evidence type="ECO:0000256" key="5">
    <source>
        <dbReference type="ARBA" id="ARBA00022692"/>
    </source>
</evidence>
<evidence type="ECO:0000313" key="10">
    <source>
        <dbReference type="Proteomes" id="UP000594681"/>
    </source>
</evidence>
<dbReference type="GO" id="GO:0033214">
    <property type="term" value="P:siderophore-iron import into cell"/>
    <property type="evidence" value="ECO:0007669"/>
    <property type="project" value="TreeGrafter"/>
</dbReference>
<sequence length="350" mass="35426">MNPQPLAPAPAGQLLLRARGYSLLLNRRSLVVTLALMAVCLVLMFAAIGVGGSSLSYADAWAVLTGHGTASQRLVIVEWRLPRILLAVIIGAALAVAGAIFQTITRNPLGSPDIIGFTMGAQAGVLVAIVLLGSSLAVVSFAALLGGIACGAVIFVVSFKGGFGGLRLILAGIAISAMVGSFNRWLIVKADSDTAYAALKAVTGTLAAAEWQVTSFALVATLVVLGLITACARDLRNLELGQDLAAGLGTHTQRAQAALVLLGTALVAIATTAAGPIGFIALVAPHLARMMSQSSRAPLVASGLSGAVLLLAADIASQALLESMPVGVVTAAVGGVYFMGLLVVESRKSV</sequence>
<reference evidence="9 10" key="1">
    <citation type="submission" date="2020-11" db="EMBL/GenBank/DDBJ databases">
        <title>Corynebacterium sp. ZJ-599.</title>
        <authorList>
            <person name="Zhou J."/>
        </authorList>
    </citation>
    <scope>NUCLEOTIDE SEQUENCE [LARGE SCALE GENOMIC DNA]</scope>
    <source>
        <strain evidence="9 10">ZJ-599</strain>
    </source>
</reference>
<dbReference type="InterPro" id="IPR000522">
    <property type="entry name" value="ABC_transptr_permease_BtuC"/>
</dbReference>
<gene>
    <name evidence="9" type="ORF">G7Y31_08395</name>
</gene>
<evidence type="ECO:0000256" key="3">
    <source>
        <dbReference type="ARBA" id="ARBA00022448"/>
    </source>
</evidence>
<dbReference type="AlphaFoldDB" id="A0A7T0PBI9"/>
<dbReference type="RefSeq" id="WP_165010352.1">
    <property type="nucleotide sequence ID" value="NZ_CP064954.1"/>
</dbReference>
<evidence type="ECO:0000256" key="6">
    <source>
        <dbReference type="ARBA" id="ARBA00022989"/>
    </source>
</evidence>
<keyword evidence="7 8" id="KW-0472">Membrane</keyword>
<dbReference type="PANTHER" id="PTHR30472">
    <property type="entry name" value="FERRIC ENTEROBACTIN TRANSPORT SYSTEM PERMEASE PROTEIN"/>
    <property type="match status" value="1"/>
</dbReference>
<evidence type="ECO:0000313" key="9">
    <source>
        <dbReference type="EMBL" id="QPK78572.1"/>
    </source>
</evidence>
<dbReference type="GO" id="GO:0022857">
    <property type="term" value="F:transmembrane transporter activity"/>
    <property type="evidence" value="ECO:0007669"/>
    <property type="project" value="InterPro"/>
</dbReference>
<dbReference type="PANTHER" id="PTHR30472:SF24">
    <property type="entry name" value="FERRIC ENTEROBACTIN TRANSPORT SYSTEM PERMEASE PROTEIN FEPG"/>
    <property type="match status" value="1"/>
</dbReference>
<evidence type="ECO:0000256" key="4">
    <source>
        <dbReference type="ARBA" id="ARBA00022475"/>
    </source>
</evidence>
<evidence type="ECO:0000256" key="2">
    <source>
        <dbReference type="ARBA" id="ARBA00007935"/>
    </source>
</evidence>
<dbReference type="EMBL" id="CP064954">
    <property type="protein sequence ID" value="QPK78572.1"/>
    <property type="molecule type" value="Genomic_DNA"/>
</dbReference>
<dbReference type="GO" id="GO:0005886">
    <property type="term" value="C:plasma membrane"/>
    <property type="evidence" value="ECO:0007669"/>
    <property type="project" value="UniProtKB-SubCell"/>
</dbReference>
<feature type="transmembrane region" description="Helical" evidence="8">
    <location>
        <begin position="257"/>
        <end position="285"/>
    </location>
</feature>
<dbReference type="Proteomes" id="UP000594681">
    <property type="component" value="Chromosome"/>
</dbReference>
<keyword evidence="3" id="KW-0813">Transport</keyword>
<organism evidence="9 10">
    <name type="scientific">Corynebacterium lizhenjunii</name>
    <dbReference type="NCBI Taxonomy" id="2709394"/>
    <lineage>
        <taxon>Bacteria</taxon>
        <taxon>Bacillati</taxon>
        <taxon>Actinomycetota</taxon>
        <taxon>Actinomycetes</taxon>
        <taxon>Mycobacteriales</taxon>
        <taxon>Corynebacteriaceae</taxon>
        <taxon>Corynebacterium</taxon>
    </lineage>
</organism>
<comment type="similarity">
    <text evidence="2">Belongs to the binding-protein-dependent transport system permease family. FecCD subfamily.</text>
</comment>
<accession>A0A7T0PBI9</accession>
<evidence type="ECO:0000256" key="7">
    <source>
        <dbReference type="ARBA" id="ARBA00023136"/>
    </source>
</evidence>
<dbReference type="CDD" id="cd06550">
    <property type="entry name" value="TM_ABC_iron-siderophores_like"/>
    <property type="match status" value="1"/>
</dbReference>
<dbReference type="InterPro" id="IPR037294">
    <property type="entry name" value="ABC_BtuC-like"/>
</dbReference>
<keyword evidence="10" id="KW-1185">Reference proteome</keyword>
<feature type="transmembrane region" description="Helical" evidence="8">
    <location>
        <begin position="166"/>
        <end position="187"/>
    </location>
</feature>
<keyword evidence="6 8" id="KW-1133">Transmembrane helix</keyword>
<keyword evidence="5 8" id="KW-0812">Transmembrane</keyword>
<feature type="transmembrane region" description="Helical" evidence="8">
    <location>
        <begin position="326"/>
        <end position="344"/>
    </location>
</feature>
<evidence type="ECO:0000256" key="8">
    <source>
        <dbReference type="SAM" id="Phobius"/>
    </source>
</evidence>
<feature type="transmembrane region" description="Helical" evidence="8">
    <location>
        <begin position="29"/>
        <end position="51"/>
    </location>
</feature>
<dbReference type="Gene3D" id="1.10.3470.10">
    <property type="entry name" value="ABC transporter involved in vitamin B12 uptake, BtuC"/>
    <property type="match status" value="1"/>
</dbReference>
<comment type="subcellular location">
    <subcellularLocation>
        <location evidence="1">Cell membrane</location>
        <topology evidence="1">Multi-pass membrane protein</topology>
    </subcellularLocation>
</comment>
<evidence type="ECO:0000256" key="1">
    <source>
        <dbReference type="ARBA" id="ARBA00004651"/>
    </source>
</evidence>
<dbReference type="SUPFAM" id="SSF81345">
    <property type="entry name" value="ABC transporter involved in vitamin B12 uptake, BtuC"/>
    <property type="match status" value="1"/>
</dbReference>
<feature type="transmembrane region" description="Helical" evidence="8">
    <location>
        <begin position="138"/>
        <end position="159"/>
    </location>
</feature>
<name>A0A7T0PBI9_9CORY</name>
<proteinExistence type="inferred from homology"/>